<dbReference type="SUPFAM" id="SSF103359">
    <property type="entry name" value="Suppressor of Fused, N-terminal domain"/>
    <property type="match status" value="1"/>
</dbReference>
<name>A0ABR9JQ25_9ACTN</name>
<evidence type="ECO:0000313" key="2">
    <source>
        <dbReference type="EMBL" id="MBE1532656.1"/>
    </source>
</evidence>
<sequence length="347" mass="38103">MDESPGWDAIDAALRSVYGDLEPKHWATIHKWMLGGPDPLDGISAYPRTDPVPHWHMVSYGMSELYEKESENPDESGWGFEFTFRLVRNPEDETPPVWAASMLQNLARYVFNSGNWFEPGHHMNVNGPIAADRDDSDIRAITFVVDPELGEIATPHGSLQFLQVVGLATEEYEAVRQWNSEALMDVLAPHLPLFVTDLDRRSLLADPGVARAVREGLERDGSSSGMQFVSTAHWDRGPDGTTIKLGALQAPAIADSLRGRLPFGRELTLRTEDTALTFVPADEFAIEEPDDGRLAIGVPSGALDDLVATLQPTAARRPVPSLPGLTVEIVPTHMKDQYGEETGEVVG</sequence>
<gene>
    <name evidence="2" type="ORF">H4W34_002489</name>
</gene>
<dbReference type="PANTHER" id="PTHR10928:SF2">
    <property type="entry name" value="SUPPRESSOR OF FUSED HOMOLOG"/>
    <property type="match status" value="1"/>
</dbReference>
<keyword evidence="3" id="KW-1185">Reference proteome</keyword>
<reference evidence="2 3" key="1">
    <citation type="submission" date="2020-10" db="EMBL/GenBank/DDBJ databases">
        <title>Sequencing the genomes of 1000 actinobacteria strains.</title>
        <authorList>
            <person name="Klenk H.-P."/>
        </authorList>
    </citation>
    <scope>NUCLEOTIDE SEQUENCE [LARGE SCALE GENOMIC DNA]</scope>
    <source>
        <strain evidence="2 3">DSM 46744</strain>
    </source>
</reference>
<dbReference type="Pfam" id="PF05076">
    <property type="entry name" value="SUFU"/>
    <property type="match status" value="1"/>
</dbReference>
<dbReference type="InterPro" id="IPR037181">
    <property type="entry name" value="SUFU_N"/>
</dbReference>
<feature type="domain" description="Suppressor of fused-like" evidence="1">
    <location>
        <begin position="36"/>
        <end position="201"/>
    </location>
</feature>
<dbReference type="InterPro" id="IPR017429">
    <property type="entry name" value="Suppressor_of_fused_bac"/>
</dbReference>
<evidence type="ECO:0000313" key="3">
    <source>
        <dbReference type="Proteomes" id="UP000627838"/>
    </source>
</evidence>
<protein>
    <recommendedName>
        <fullName evidence="1">Suppressor of fused-like domain-containing protein</fullName>
    </recommendedName>
</protein>
<organism evidence="2 3">
    <name type="scientific">Actinomadura algeriensis</name>
    <dbReference type="NCBI Taxonomy" id="1679523"/>
    <lineage>
        <taxon>Bacteria</taxon>
        <taxon>Bacillati</taxon>
        <taxon>Actinomycetota</taxon>
        <taxon>Actinomycetes</taxon>
        <taxon>Streptosporangiales</taxon>
        <taxon>Thermomonosporaceae</taxon>
        <taxon>Actinomadura</taxon>
    </lineage>
</organism>
<dbReference type="PANTHER" id="PTHR10928">
    <property type="entry name" value="SUPPRESSOR OF FUSED"/>
    <property type="match status" value="1"/>
</dbReference>
<evidence type="ECO:0000259" key="1">
    <source>
        <dbReference type="Pfam" id="PF05076"/>
    </source>
</evidence>
<dbReference type="PIRSF" id="PIRSF038192">
    <property type="entry name" value="Txn_reg_BtrU_prd"/>
    <property type="match status" value="1"/>
</dbReference>
<dbReference type="EMBL" id="JADBDZ010000001">
    <property type="protein sequence ID" value="MBE1532656.1"/>
    <property type="molecule type" value="Genomic_DNA"/>
</dbReference>
<comment type="caution">
    <text evidence="2">The sequence shown here is derived from an EMBL/GenBank/DDBJ whole genome shotgun (WGS) entry which is preliminary data.</text>
</comment>
<dbReference type="InterPro" id="IPR007768">
    <property type="entry name" value="Suppressor_of_fused"/>
</dbReference>
<dbReference type="RefSeq" id="WP_225961138.1">
    <property type="nucleotide sequence ID" value="NZ_JADBDZ010000001.1"/>
</dbReference>
<proteinExistence type="predicted"/>
<dbReference type="Proteomes" id="UP000627838">
    <property type="component" value="Unassembled WGS sequence"/>
</dbReference>
<dbReference type="InterPro" id="IPR020941">
    <property type="entry name" value="SUFU-like_domain"/>
</dbReference>
<accession>A0ABR9JQ25</accession>